<evidence type="ECO:0000313" key="2">
    <source>
        <dbReference type="EMBL" id="KAK3761851.1"/>
    </source>
</evidence>
<dbReference type="Proteomes" id="UP001283361">
    <property type="component" value="Unassembled WGS sequence"/>
</dbReference>
<dbReference type="AlphaFoldDB" id="A0AAE1D936"/>
<reference evidence="2" key="1">
    <citation type="journal article" date="2023" name="G3 (Bethesda)">
        <title>A reference genome for the long-term kleptoplast-retaining sea slug Elysia crispata morphotype clarki.</title>
        <authorList>
            <person name="Eastman K.E."/>
            <person name="Pendleton A.L."/>
            <person name="Shaikh M.A."/>
            <person name="Suttiyut T."/>
            <person name="Ogas R."/>
            <person name="Tomko P."/>
            <person name="Gavelis G."/>
            <person name="Widhalm J.R."/>
            <person name="Wisecaver J.H."/>
        </authorList>
    </citation>
    <scope>NUCLEOTIDE SEQUENCE</scope>
    <source>
        <strain evidence="2">ECLA1</strain>
    </source>
</reference>
<proteinExistence type="predicted"/>
<evidence type="ECO:0000256" key="1">
    <source>
        <dbReference type="SAM" id="MobiDB-lite"/>
    </source>
</evidence>
<accession>A0AAE1D936</accession>
<keyword evidence="3" id="KW-1185">Reference proteome</keyword>
<comment type="caution">
    <text evidence="2">The sequence shown here is derived from an EMBL/GenBank/DDBJ whole genome shotgun (WGS) entry which is preliminary data.</text>
</comment>
<name>A0AAE1D936_9GAST</name>
<evidence type="ECO:0000313" key="3">
    <source>
        <dbReference type="Proteomes" id="UP001283361"/>
    </source>
</evidence>
<protein>
    <submittedName>
        <fullName evidence="2">Uncharacterized protein</fullName>
    </submittedName>
</protein>
<organism evidence="2 3">
    <name type="scientific">Elysia crispata</name>
    <name type="common">lettuce slug</name>
    <dbReference type="NCBI Taxonomy" id="231223"/>
    <lineage>
        <taxon>Eukaryota</taxon>
        <taxon>Metazoa</taxon>
        <taxon>Spiralia</taxon>
        <taxon>Lophotrochozoa</taxon>
        <taxon>Mollusca</taxon>
        <taxon>Gastropoda</taxon>
        <taxon>Heterobranchia</taxon>
        <taxon>Euthyneura</taxon>
        <taxon>Panpulmonata</taxon>
        <taxon>Sacoglossa</taxon>
        <taxon>Placobranchoidea</taxon>
        <taxon>Plakobranchidae</taxon>
        <taxon>Elysia</taxon>
    </lineage>
</organism>
<gene>
    <name evidence="2" type="ORF">RRG08_019429</name>
</gene>
<feature type="region of interest" description="Disordered" evidence="1">
    <location>
        <begin position="1"/>
        <end position="21"/>
    </location>
</feature>
<sequence>MEFSGKLMGSSLSHRPSLDSPETMWTSVNTVTVCGARPPHSPPSQRPFLASTRVVPPLTFSIAPRIWCDRLLLPVKDACVCRLPYKALFVETRFPQLQCFTAEDLTDLKHTIERY</sequence>
<dbReference type="EMBL" id="JAWDGP010004820">
    <property type="protein sequence ID" value="KAK3761851.1"/>
    <property type="molecule type" value="Genomic_DNA"/>
</dbReference>